<dbReference type="Pfam" id="PF00534">
    <property type="entry name" value="Glycos_transf_1"/>
    <property type="match status" value="1"/>
</dbReference>
<reference evidence="3 4" key="1">
    <citation type="submission" date="2018-11" db="EMBL/GenBank/DDBJ databases">
        <title>Chitinophaga lutea sp.nov., isolate from arsenic contaminated soil.</title>
        <authorList>
            <person name="Zong Y."/>
        </authorList>
    </citation>
    <scope>NUCLEOTIDE SEQUENCE [LARGE SCALE GENOMIC DNA]</scope>
    <source>
        <strain evidence="3 4">ZY74</strain>
    </source>
</reference>
<dbReference type="GO" id="GO:0009103">
    <property type="term" value="P:lipopolysaccharide biosynthetic process"/>
    <property type="evidence" value="ECO:0007669"/>
    <property type="project" value="TreeGrafter"/>
</dbReference>
<dbReference type="GO" id="GO:0016757">
    <property type="term" value="F:glycosyltransferase activity"/>
    <property type="evidence" value="ECO:0007669"/>
    <property type="project" value="InterPro"/>
</dbReference>
<gene>
    <name evidence="3" type="ORF">EGT74_07065</name>
</gene>
<name>A0A3N4QNM0_9BACT</name>
<proteinExistence type="predicted"/>
<protein>
    <submittedName>
        <fullName evidence="3">Glycosyltransferase</fullName>
    </submittedName>
</protein>
<comment type="caution">
    <text evidence="3">The sequence shown here is derived from an EMBL/GenBank/DDBJ whole genome shotgun (WGS) entry which is preliminary data.</text>
</comment>
<feature type="domain" description="Glycosyl transferase family 1" evidence="2">
    <location>
        <begin position="176"/>
        <end position="332"/>
    </location>
</feature>
<evidence type="ECO:0000256" key="1">
    <source>
        <dbReference type="ARBA" id="ARBA00022679"/>
    </source>
</evidence>
<dbReference type="PANTHER" id="PTHR46401:SF2">
    <property type="entry name" value="GLYCOSYLTRANSFERASE WBBK-RELATED"/>
    <property type="match status" value="1"/>
</dbReference>
<dbReference type="SUPFAM" id="SSF53756">
    <property type="entry name" value="UDP-Glycosyltransferase/glycogen phosphorylase"/>
    <property type="match status" value="1"/>
</dbReference>
<dbReference type="Proteomes" id="UP000278351">
    <property type="component" value="Unassembled WGS sequence"/>
</dbReference>
<dbReference type="Gene3D" id="3.40.50.2000">
    <property type="entry name" value="Glycogen Phosphorylase B"/>
    <property type="match status" value="1"/>
</dbReference>
<accession>A0A3N4QNM0</accession>
<dbReference type="AlphaFoldDB" id="A0A3N4QNM0"/>
<dbReference type="PANTHER" id="PTHR46401">
    <property type="entry name" value="GLYCOSYLTRANSFERASE WBBK-RELATED"/>
    <property type="match status" value="1"/>
</dbReference>
<organism evidence="3 4">
    <name type="scientific">Chitinophaga lutea</name>
    <dbReference type="NCBI Taxonomy" id="2488634"/>
    <lineage>
        <taxon>Bacteria</taxon>
        <taxon>Pseudomonadati</taxon>
        <taxon>Bacteroidota</taxon>
        <taxon>Chitinophagia</taxon>
        <taxon>Chitinophagales</taxon>
        <taxon>Chitinophagaceae</taxon>
        <taxon>Chitinophaga</taxon>
    </lineage>
</organism>
<dbReference type="RefSeq" id="WP_123845800.1">
    <property type="nucleotide sequence ID" value="NZ_RPDH01000001.1"/>
</dbReference>
<evidence type="ECO:0000259" key="2">
    <source>
        <dbReference type="Pfam" id="PF00534"/>
    </source>
</evidence>
<keyword evidence="1 3" id="KW-0808">Transferase</keyword>
<dbReference type="InterPro" id="IPR001296">
    <property type="entry name" value="Glyco_trans_1"/>
</dbReference>
<keyword evidence="4" id="KW-1185">Reference proteome</keyword>
<sequence>MRIAINAVPLLQDRLADTGNVRTEILYNLCRLHPDVEFVLINNRPLPPQRPLPANARIVELKPLAGGKLGRYLWREMQWPRQLKKLRADKILCIDDVLPVPEGMPAHLLLTRDAAVLDTVSASKNIRRYTGIALFSAFMREQLNQRFGGLDGRTLQLQPGVADVFKPVNWEEREDIKREFASGMEYFIALGSIDPSNNIIPLLKAFSMLKKRLLSSVKLVLAGQMTDAGEDIAEALHSYKFRDDVIWVQEPDDETLARLVAASYALVHTAGADGLAVPVYAAQRCDVPVVALYAGAAPEAGGDAALNALPADITDLSEKMGALYKDELLRGRLLAHITRVPGWEEAAKALGGSII</sequence>
<dbReference type="OrthoDB" id="9801609at2"/>
<dbReference type="EMBL" id="RPDH01000001">
    <property type="protein sequence ID" value="RPE13284.1"/>
    <property type="molecule type" value="Genomic_DNA"/>
</dbReference>
<evidence type="ECO:0000313" key="3">
    <source>
        <dbReference type="EMBL" id="RPE13284.1"/>
    </source>
</evidence>
<evidence type="ECO:0000313" key="4">
    <source>
        <dbReference type="Proteomes" id="UP000278351"/>
    </source>
</evidence>